<proteinExistence type="predicted"/>
<dbReference type="InterPro" id="IPR011701">
    <property type="entry name" value="MFS"/>
</dbReference>
<feature type="transmembrane region" description="Helical" evidence="4">
    <location>
        <begin position="309"/>
        <end position="332"/>
    </location>
</feature>
<dbReference type="STRING" id="1402135.SAMN05444149_105116"/>
<dbReference type="KEGG" id="spse:SULPSESMR1_00876"/>
<dbReference type="Gene3D" id="1.20.1250.20">
    <property type="entry name" value="MFS general substrate transporter like domains"/>
    <property type="match status" value="2"/>
</dbReference>
<feature type="transmembrane region" description="Helical" evidence="4">
    <location>
        <begin position="196"/>
        <end position="220"/>
    </location>
</feature>
<keyword evidence="2 4" id="KW-1133">Transmembrane helix</keyword>
<evidence type="ECO:0000256" key="4">
    <source>
        <dbReference type="SAM" id="Phobius"/>
    </source>
</evidence>
<dbReference type="PANTHER" id="PTHR23526:SF2">
    <property type="entry name" value="MAJOR FACILITATOR SUPERFAMILY (MFS) PROFILE DOMAIN-CONTAINING PROTEIN"/>
    <property type="match status" value="1"/>
</dbReference>
<dbReference type="GO" id="GO:0022857">
    <property type="term" value="F:transmembrane transporter activity"/>
    <property type="evidence" value="ECO:0007669"/>
    <property type="project" value="InterPro"/>
</dbReference>
<dbReference type="Proteomes" id="UP000199754">
    <property type="component" value="Chromosome"/>
</dbReference>
<evidence type="ECO:0000256" key="2">
    <source>
        <dbReference type="ARBA" id="ARBA00022989"/>
    </source>
</evidence>
<feature type="transmembrane region" description="Helical" evidence="4">
    <location>
        <begin position="406"/>
        <end position="430"/>
    </location>
</feature>
<name>A0A221JY98_9RHOB</name>
<feature type="transmembrane region" description="Helical" evidence="4">
    <location>
        <begin position="226"/>
        <end position="246"/>
    </location>
</feature>
<evidence type="ECO:0000256" key="3">
    <source>
        <dbReference type="ARBA" id="ARBA00023136"/>
    </source>
</evidence>
<keyword evidence="6" id="KW-1185">Reference proteome</keyword>
<feature type="transmembrane region" description="Helical" evidence="4">
    <location>
        <begin position="282"/>
        <end position="303"/>
    </location>
</feature>
<dbReference type="PANTHER" id="PTHR23526">
    <property type="entry name" value="INTEGRAL MEMBRANE TRANSPORT PROTEIN-RELATED"/>
    <property type="match status" value="1"/>
</dbReference>
<feature type="transmembrane region" description="Helical" evidence="4">
    <location>
        <begin position="344"/>
        <end position="362"/>
    </location>
</feature>
<dbReference type="InterPro" id="IPR052528">
    <property type="entry name" value="Sugar_transport-like"/>
</dbReference>
<sequence length="464" mass="46932">MWGIIVAGRAHSDESFVFCANALFPFGFAQMERIALTPQLQRRLYGALTDGDAQAGSRQIRAFVTHFSALTASKLAGGLLDPKLVLSSVLVALGAPGGLVGALVPVREAGALLPQLALAGWIERTGQRKWFWAVGAVGQGIAALGMAVAALTLDGSAAGWAILACLAVLAVCRSAGSASYKDVLARTVDKGTRGTVSGLAGTIGSIGVFAFAILLSVGIIPGKPSAIAAVIVVAGALLIAAGLIFARLDEPEAEVGDIDHGLGGLRAIFAPLRKDAQLRRYILTRTLLISTALAPPFVVMLAASDGKSVTLGHLGLLVLASSVAAVVSSYVWGRLSDRSSRRTLMFAGLAAAGVLALAATVGTLTGGLGGPFGAAGFVFAAKIVYEGARAGRKTHLADMDANGQKAIYTALSNSILGVMLLLGGGFGLLADLVGPALVLGVFAAMAAGGALVAMGLAEVQQDAQ</sequence>
<dbReference type="EMBL" id="CP022415">
    <property type="protein sequence ID" value="ASM71706.1"/>
    <property type="molecule type" value="Genomic_DNA"/>
</dbReference>
<dbReference type="InterPro" id="IPR036259">
    <property type="entry name" value="MFS_trans_sf"/>
</dbReference>
<dbReference type="Pfam" id="PF07690">
    <property type="entry name" value="MFS_1"/>
    <property type="match status" value="1"/>
</dbReference>
<dbReference type="SUPFAM" id="SSF103473">
    <property type="entry name" value="MFS general substrate transporter"/>
    <property type="match status" value="1"/>
</dbReference>
<keyword evidence="3 4" id="KW-0472">Membrane</keyword>
<feature type="transmembrane region" description="Helical" evidence="4">
    <location>
        <begin position="157"/>
        <end position="175"/>
    </location>
</feature>
<accession>A0A221JY98</accession>
<evidence type="ECO:0000256" key="1">
    <source>
        <dbReference type="ARBA" id="ARBA00022692"/>
    </source>
</evidence>
<dbReference type="AlphaFoldDB" id="A0A221JY98"/>
<feature type="transmembrane region" description="Helical" evidence="4">
    <location>
        <begin position="130"/>
        <end position="151"/>
    </location>
</feature>
<organism evidence="5 6">
    <name type="scientific">Pseudosulfitobacter pseudonitzschiae</name>
    <dbReference type="NCBI Taxonomy" id="1402135"/>
    <lineage>
        <taxon>Bacteria</taxon>
        <taxon>Pseudomonadati</taxon>
        <taxon>Pseudomonadota</taxon>
        <taxon>Alphaproteobacteria</taxon>
        <taxon>Rhodobacterales</taxon>
        <taxon>Roseobacteraceae</taxon>
        <taxon>Pseudosulfitobacter</taxon>
    </lineage>
</organism>
<gene>
    <name evidence="5" type="ORF">SULPSESMR1_00876</name>
</gene>
<evidence type="ECO:0000313" key="5">
    <source>
        <dbReference type="EMBL" id="ASM71706.1"/>
    </source>
</evidence>
<feature type="transmembrane region" description="Helical" evidence="4">
    <location>
        <begin position="436"/>
        <end position="457"/>
    </location>
</feature>
<keyword evidence="1 4" id="KW-0812">Transmembrane</keyword>
<evidence type="ECO:0000313" key="6">
    <source>
        <dbReference type="Proteomes" id="UP000199754"/>
    </source>
</evidence>
<reference evidence="5 6" key="1">
    <citation type="submission" date="2017-07" db="EMBL/GenBank/DDBJ databases">
        <title>Genome Sequence of Sulfitobacter pseudonitzschiae Strain SMR1 Isolated from a culture of the Diatom Skeletonema marinoi.</title>
        <authorList>
            <person name="Topel M."/>
            <person name="Pinder M.I.M."/>
            <person name="Johansson O.N."/>
            <person name="Kourtchenko O."/>
            <person name="Godhe A."/>
            <person name="Clarke A.K."/>
        </authorList>
    </citation>
    <scope>NUCLEOTIDE SEQUENCE [LARGE SCALE GENOMIC DNA]</scope>
    <source>
        <strain evidence="5 6">SMR1</strain>
    </source>
</reference>
<protein>
    <submittedName>
        <fullName evidence="5">Major facilitator superfamily protein</fullName>
    </submittedName>
</protein>